<evidence type="ECO:0000313" key="2">
    <source>
        <dbReference type="Proteomes" id="UP000887565"/>
    </source>
</evidence>
<feature type="region of interest" description="Disordered" evidence="1">
    <location>
        <begin position="1"/>
        <end position="46"/>
    </location>
</feature>
<protein>
    <submittedName>
        <fullName evidence="3">Uncharacterized protein</fullName>
    </submittedName>
</protein>
<accession>A0A915HYB7</accession>
<feature type="compositionally biased region" description="Low complexity" evidence="1">
    <location>
        <begin position="30"/>
        <end position="46"/>
    </location>
</feature>
<evidence type="ECO:0000256" key="1">
    <source>
        <dbReference type="SAM" id="MobiDB-lite"/>
    </source>
</evidence>
<evidence type="ECO:0000313" key="3">
    <source>
        <dbReference type="WBParaSite" id="nRc.2.0.1.t06271-RA"/>
    </source>
</evidence>
<name>A0A915HYB7_ROMCU</name>
<sequence length="201" mass="22269">MRRKIRDLEVHSSDASTLAGPAPDSLPLTSSRRQSPKSLSSLTKPSCSSRRCTLFLEVAVHNFKSDRGCGALLQKLLMLTHKEPIRSKNLFEKWHIGQQSTDHYREPNRVHPAAYSFGSSTSGFSQITQTHAQKTVDQFGVRSFQSAVDVLRCAVSNIGEQLSRNGDLVLKSVLVSYSFTDDDEIGTADVRLTITVYNPNS</sequence>
<dbReference type="AlphaFoldDB" id="A0A915HYB7"/>
<proteinExistence type="predicted"/>
<dbReference type="WBParaSite" id="nRc.2.0.1.t06271-RA">
    <property type="protein sequence ID" value="nRc.2.0.1.t06271-RA"/>
    <property type="gene ID" value="nRc.2.0.1.g06271"/>
</dbReference>
<feature type="compositionally biased region" description="Basic and acidic residues" evidence="1">
    <location>
        <begin position="1"/>
        <end position="12"/>
    </location>
</feature>
<dbReference type="Proteomes" id="UP000887565">
    <property type="component" value="Unplaced"/>
</dbReference>
<reference evidence="3" key="1">
    <citation type="submission" date="2022-11" db="UniProtKB">
        <authorList>
            <consortium name="WormBaseParasite"/>
        </authorList>
    </citation>
    <scope>IDENTIFICATION</scope>
</reference>
<organism evidence="2 3">
    <name type="scientific">Romanomermis culicivorax</name>
    <name type="common">Nematode worm</name>
    <dbReference type="NCBI Taxonomy" id="13658"/>
    <lineage>
        <taxon>Eukaryota</taxon>
        <taxon>Metazoa</taxon>
        <taxon>Ecdysozoa</taxon>
        <taxon>Nematoda</taxon>
        <taxon>Enoplea</taxon>
        <taxon>Dorylaimia</taxon>
        <taxon>Mermithida</taxon>
        <taxon>Mermithoidea</taxon>
        <taxon>Mermithidae</taxon>
        <taxon>Romanomermis</taxon>
    </lineage>
</organism>
<keyword evidence="2" id="KW-1185">Reference proteome</keyword>